<feature type="active site" evidence="9">
    <location>
        <position position="146"/>
    </location>
</feature>
<keyword evidence="5 9" id="KW-0064">Aspartyl protease</keyword>
<evidence type="ECO:0000256" key="1">
    <source>
        <dbReference type="ARBA" id="ARBA00006139"/>
    </source>
</evidence>
<protein>
    <recommendedName>
        <fullName evidence="9">Lipoprotein signal peptidase</fullName>
        <ecNumber evidence="9">3.4.23.36</ecNumber>
    </recommendedName>
    <alternativeName>
        <fullName evidence="9">Prolipoprotein signal peptidase</fullName>
    </alternativeName>
    <alternativeName>
        <fullName evidence="9">Signal peptidase II</fullName>
        <shortName evidence="9">SPase II</shortName>
    </alternativeName>
</protein>
<evidence type="ECO:0000256" key="11">
    <source>
        <dbReference type="RuleBase" id="RU004181"/>
    </source>
</evidence>
<dbReference type="PANTHER" id="PTHR33695:SF1">
    <property type="entry name" value="LIPOPROTEIN SIGNAL PEPTIDASE"/>
    <property type="match status" value="1"/>
</dbReference>
<feature type="transmembrane region" description="Helical" evidence="9">
    <location>
        <begin position="19"/>
        <end position="38"/>
    </location>
</feature>
<evidence type="ECO:0000256" key="6">
    <source>
        <dbReference type="ARBA" id="ARBA00022801"/>
    </source>
</evidence>
<feature type="transmembrane region" description="Helical" evidence="9">
    <location>
        <begin position="104"/>
        <end position="125"/>
    </location>
</feature>
<evidence type="ECO:0000256" key="8">
    <source>
        <dbReference type="ARBA" id="ARBA00023136"/>
    </source>
</evidence>
<feature type="active site" evidence="9">
    <location>
        <position position="128"/>
    </location>
</feature>
<dbReference type="PROSITE" id="PS00855">
    <property type="entry name" value="SPASE_II"/>
    <property type="match status" value="1"/>
</dbReference>
<comment type="pathway">
    <text evidence="9">Protein modification; lipoprotein biosynthesis (signal peptide cleavage).</text>
</comment>
<dbReference type="GO" id="GO:0004190">
    <property type="term" value="F:aspartic-type endopeptidase activity"/>
    <property type="evidence" value="ECO:0007669"/>
    <property type="project" value="UniProtKB-UniRule"/>
</dbReference>
<evidence type="ECO:0000256" key="9">
    <source>
        <dbReference type="HAMAP-Rule" id="MF_00161"/>
    </source>
</evidence>
<sequence>MTHETAATPVPAAERGRTLALLVALAVFVADQAAKIWVLGIDFTAGPIRVLPVLDITLVMNRGISYGLLQQDGLGRWLLVAFTVAASIALGVWLWRAGRAFTKVAVALILGGAVGNLVDRVIYGAVVDYVHLHWGTWSWYIFNVADAAIVVGVALLLIESLFRRADG</sequence>
<keyword evidence="13" id="KW-1185">Reference proteome</keyword>
<name>A0A8B2NR78_9HYPH</name>
<dbReference type="InterPro" id="IPR001872">
    <property type="entry name" value="Peptidase_A8"/>
</dbReference>
<evidence type="ECO:0000313" key="12">
    <source>
        <dbReference type="EMBL" id="RAH99503.1"/>
    </source>
</evidence>
<keyword evidence="3 9" id="KW-0645">Protease</keyword>
<dbReference type="GO" id="GO:0005886">
    <property type="term" value="C:plasma membrane"/>
    <property type="evidence" value="ECO:0007669"/>
    <property type="project" value="UniProtKB-SubCell"/>
</dbReference>
<evidence type="ECO:0000256" key="3">
    <source>
        <dbReference type="ARBA" id="ARBA00022670"/>
    </source>
</evidence>
<gene>
    <name evidence="9 12" type="primary">lspA</name>
    <name evidence="12" type="ORF">DLJ53_23615</name>
</gene>
<dbReference type="OrthoDB" id="9810259at2"/>
<reference evidence="12 13" key="1">
    <citation type="submission" date="2018-05" db="EMBL/GenBank/DDBJ databases">
        <title>Acuticoccus sediminis sp. nov., isolated from deep-sea sediment of Indian Ocean.</title>
        <authorList>
            <person name="Liu X."/>
            <person name="Lai Q."/>
            <person name="Du Y."/>
            <person name="Sun F."/>
            <person name="Zhang X."/>
            <person name="Wang S."/>
            <person name="Shao Z."/>
        </authorList>
    </citation>
    <scope>NUCLEOTIDE SEQUENCE [LARGE SCALE GENOMIC DNA]</scope>
    <source>
        <strain evidence="12 13">PTG4-2</strain>
    </source>
</reference>
<dbReference type="UniPathway" id="UPA00665"/>
<evidence type="ECO:0000256" key="7">
    <source>
        <dbReference type="ARBA" id="ARBA00022989"/>
    </source>
</evidence>
<comment type="caution">
    <text evidence="12">The sequence shown here is derived from an EMBL/GenBank/DDBJ whole genome shotgun (WGS) entry which is preliminary data.</text>
</comment>
<evidence type="ECO:0000256" key="2">
    <source>
        <dbReference type="ARBA" id="ARBA00022475"/>
    </source>
</evidence>
<feature type="transmembrane region" description="Helical" evidence="9">
    <location>
        <begin position="137"/>
        <end position="158"/>
    </location>
</feature>
<dbReference type="HAMAP" id="MF_00161">
    <property type="entry name" value="LspA"/>
    <property type="match status" value="1"/>
</dbReference>
<keyword evidence="8 9" id="KW-0472">Membrane</keyword>
<dbReference type="PANTHER" id="PTHR33695">
    <property type="entry name" value="LIPOPROTEIN SIGNAL PEPTIDASE"/>
    <property type="match status" value="1"/>
</dbReference>
<dbReference type="NCBIfam" id="TIGR00077">
    <property type="entry name" value="lspA"/>
    <property type="match status" value="1"/>
</dbReference>
<proteinExistence type="inferred from homology"/>
<keyword evidence="2 9" id="KW-1003">Cell membrane</keyword>
<dbReference type="RefSeq" id="WP_111349769.1">
    <property type="nucleotide sequence ID" value="NZ_JAIWKD010000006.1"/>
</dbReference>
<accession>A0A8B2NR78</accession>
<dbReference type="PRINTS" id="PR00781">
    <property type="entry name" value="LIPOSIGPTASE"/>
</dbReference>
<dbReference type="Pfam" id="PF01252">
    <property type="entry name" value="Peptidase_A8"/>
    <property type="match status" value="1"/>
</dbReference>
<keyword evidence="4 9" id="KW-0812">Transmembrane</keyword>
<dbReference type="EC" id="3.4.23.36" evidence="9"/>
<keyword evidence="6 9" id="KW-0378">Hydrolase</keyword>
<organism evidence="12 13">
    <name type="scientific">Acuticoccus sediminis</name>
    <dbReference type="NCBI Taxonomy" id="2184697"/>
    <lineage>
        <taxon>Bacteria</taxon>
        <taxon>Pseudomonadati</taxon>
        <taxon>Pseudomonadota</taxon>
        <taxon>Alphaproteobacteria</taxon>
        <taxon>Hyphomicrobiales</taxon>
        <taxon>Amorphaceae</taxon>
        <taxon>Acuticoccus</taxon>
    </lineage>
</organism>
<evidence type="ECO:0000256" key="5">
    <source>
        <dbReference type="ARBA" id="ARBA00022750"/>
    </source>
</evidence>
<comment type="function">
    <text evidence="9 10">This protein specifically catalyzes the removal of signal peptides from prolipoproteins.</text>
</comment>
<comment type="subcellular location">
    <subcellularLocation>
        <location evidence="9">Cell membrane</location>
        <topology evidence="9">Multi-pass membrane protein</topology>
    </subcellularLocation>
</comment>
<evidence type="ECO:0000256" key="10">
    <source>
        <dbReference type="RuleBase" id="RU000594"/>
    </source>
</evidence>
<comment type="catalytic activity">
    <reaction evidence="9 10">
        <text>Release of signal peptides from bacterial membrane prolipoproteins. Hydrolyzes -Xaa-Yaa-Zaa-|-(S,diacylglyceryl)Cys-, in which Xaa is hydrophobic (preferably Leu), and Yaa (Ala or Ser) and Zaa (Gly or Ala) have small, neutral side chains.</text>
        <dbReference type="EC" id="3.4.23.36"/>
    </reaction>
</comment>
<feature type="transmembrane region" description="Helical" evidence="9">
    <location>
        <begin position="75"/>
        <end position="95"/>
    </location>
</feature>
<dbReference type="EMBL" id="QHHQ01000005">
    <property type="protein sequence ID" value="RAH99503.1"/>
    <property type="molecule type" value="Genomic_DNA"/>
</dbReference>
<comment type="similarity">
    <text evidence="1 9 11">Belongs to the peptidase A8 family.</text>
</comment>
<evidence type="ECO:0000256" key="4">
    <source>
        <dbReference type="ARBA" id="ARBA00022692"/>
    </source>
</evidence>
<evidence type="ECO:0000313" key="13">
    <source>
        <dbReference type="Proteomes" id="UP000249590"/>
    </source>
</evidence>
<dbReference type="Proteomes" id="UP000249590">
    <property type="component" value="Unassembled WGS sequence"/>
</dbReference>
<dbReference type="AlphaFoldDB" id="A0A8B2NR78"/>
<keyword evidence="7 9" id="KW-1133">Transmembrane helix</keyword>
<dbReference type="GO" id="GO:0006508">
    <property type="term" value="P:proteolysis"/>
    <property type="evidence" value="ECO:0007669"/>
    <property type="project" value="UniProtKB-KW"/>
</dbReference>